<dbReference type="GO" id="GO:0016787">
    <property type="term" value="F:hydrolase activity"/>
    <property type="evidence" value="ECO:0007669"/>
    <property type="project" value="UniProtKB-KW"/>
</dbReference>
<evidence type="ECO:0000313" key="1">
    <source>
        <dbReference type="EMBL" id="TPW75645.1"/>
    </source>
</evidence>
<dbReference type="Proteomes" id="UP000316252">
    <property type="component" value="Unassembled WGS sequence"/>
</dbReference>
<dbReference type="GO" id="GO:0000166">
    <property type="term" value="F:nucleotide binding"/>
    <property type="evidence" value="ECO:0007669"/>
    <property type="project" value="InterPro"/>
</dbReference>
<dbReference type="RefSeq" id="WP_141163005.1">
    <property type="nucleotide sequence ID" value="NZ_VHQG01000002.1"/>
</dbReference>
<protein>
    <submittedName>
        <fullName evidence="1">Metal-dependent hydrolase</fullName>
    </submittedName>
</protein>
<accession>A0A506Y0W1</accession>
<dbReference type="InterPro" id="IPR018163">
    <property type="entry name" value="Thr/Ala-tRNA-synth_IIc_edit"/>
</dbReference>
<dbReference type="EMBL" id="VHQG01000002">
    <property type="protein sequence ID" value="TPW75645.1"/>
    <property type="molecule type" value="Genomic_DNA"/>
</dbReference>
<dbReference type="Gene3D" id="3.30.980.10">
    <property type="entry name" value="Threonyl-trna Synthetase, Chain A, domain 2"/>
    <property type="match status" value="1"/>
</dbReference>
<sequence length="288" mass="30216">MTLPLRDTIVTYASGSIEETASVLHTQPHGDRLAVIVDRTPVHPVDAGWPDQGPDRAAFVVGGEALEVLDCVVGATDATELFVGADIPVRKGTEGWAFVAVHLVAADAAVAEGDTALIAVESDHRQALSVGHTACHLASLALNRALAGAWRKEGRTDALGSPDFDGTAIETSTITEGGSVDEFRVGKSVRKAGFDPESLADLAALGDEVDRILAEWTTSGARIRIDRDGDGLTDRRWWVAELPEGEARIPCGGTHVRSLAELGAVTVTLTRRELEGAVGVTMVTRAGG</sequence>
<dbReference type="OrthoDB" id="6396444at2"/>
<dbReference type="SUPFAM" id="SSF55186">
    <property type="entry name" value="ThrRS/AlaRS common domain"/>
    <property type="match status" value="1"/>
</dbReference>
<organism evidence="1 2">
    <name type="scientific">Schumannella soli</name>
    <dbReference type="NCBI Taxonomy" id="2590779"/>
    <lineage>
        <taxon>Bacteria</taxon>
        <taxon>Bacillati</taxon>
        <taxon>Actinomycetota</taxon>
        <taxon>Actinomycetes</taxon>
        <taxon>Micrococcales</taxon>
        <taxon>Microbacteriaceae</taxon>
        <taxon>Schumannella</taxon>
    </lineage>
</organism>
<gene>
    <name evidence="1" type="ORF">FJ657_07115</name>
</gene>
<dbReference type="AlphaFoldDB" id="A0A506Y0W1"/>
<proteinExistence type="predicted"/>
<keyword evidence="2" id="KW-1185">Reference proteome</keyword>
<keyword evidence="1" id="KW-0378">Hydrolase</keyword>
<comment type="caution">
    <text evidence="1">The sequence shown here is derived from an EMBL/GenBank/DDBJ whole genome shotgun (WGS) entry which is preliminary data.</text>
</comment>
<reference evidence="1 2" key="1">
    <citation type="submission" date="2019-06" db="EMBL/GenBank/DDBJ databases">
        <authorList>
            <person name="Li F."/>
        </authorList>
    </citation>
    <scope>NUCLEOTIDE SEQUENCE [LARGE SCALE GENOMIC DNA]</scope>
    <source>
        <strain evidence="1 2">10F1D-1</strain>
    </source>
</reference>
<name>A0A506Y0W1_9MICO</name>
<evidence type="ECO:0000313" key="2">
    <source>
        <dbReference type="Proteomes" id="UP000316252"/>
    </source>
</evidence>